<dbReference type="Pfam" id="PF13930">
    <property type="entry name" value="Endonuclea_NS_2"/>
    <property type="match status" value="1"/>
</dbReference>
<accession>A0ABS3U2T8</accession>
<keyword evidence="4" id="KW-0255">Endonuclease</keyword>
<dbReference type="EMBL" id="JAGFNP010000004">
    <property type="protein sequence ID" value="MBO3733084.1"/>
    <property type="molecule type" value="Genomic_DNA"/>
</dbReference>
<reference evidence="4 5" key="1">
    <citation type="submission" date="2021-03" db="EMBL/GenBank/DDBJ databases">
        <title>Glycomyces sp. nov., a novel actinomycete isolated from soil.</title>
        <authorList>
            <person name="Yang X."/>
            <person name="Xu X."/>
        </authorList>
    </citation>
    <scope>NUCLEOTIDE SEQUENCE [LARGE SCALE GENOMIC DNA]</scope>
    <source>
        <strain evidence="4 5">NEAU-S30</strain>
    </source>
</reference>
<protein>
    <submittedName>
        <fullName evidence="4">DNA/RNA non-specific endonuclease</fullName>
    </submittedName>
</protein>
<dbReference type="Gene3D" id="3.40.570.10">
    <property type="entry name" value="Extracellular Endonuclease, subunit A"/>
    <property type="match status" value="1"/>
</dbReference>
<gene>
    <name evidence="4" type="ORF">J5V16_09645</name>
</gene>
<dbReference type="InterPro" id="IPR044927">
    <property type="entry name" value="Endonuclea_NS_2"/>
</dbReference>
<dbReference type="InterPro" id="IPR044929">
    <property type="entry name" value="DNA/RNA_non-sp_Endonuclease_sf"/>
</dbReference>
<feature type="signal peptide" evidence="2">
    <location>
        <begin position="1"/>
        <end position="26"/>
    </location>
</feature>
<evidence type="ECO:0000313" key="5">
    <source>
        <dbReference type="Proteomes" id="UP000681341"/>
    </source>
</evidence>
<keyword evidence="4" id="KW-0540">Nuclease</keyword>
<comment type="caution">
    <text evidence="4">The sequence shown here is derived from an EMBL/GenBank/DDBJ whole genome shotgun (WGS) entry which is preliminary data.</text>
</comment>
<feature type="compositionally biased region" description="Basic and acidic residues" evidence="1">
    <location>
        <begin position="66"/>
        <end position="84"/>
    </location>
</feature>
<evidence type="ECO:0000259" key="3">
    <source>
        <dbReference type="Pfam" id="PF13930"/>
    </source>
</evidence>
<keyword evidence="4" id="KW-0378">Hydrolase</keyword>
<keyword evidence="5" id="KW-1185">Reference proteome</keyword>
<name>A0ABS3U2T8_9ACTN</name>
<keyword evidence="2" id="KW-0732">Signal</keyword>
<dbReference type="RefSeq" id="WP_208495930.1">
    <property type="nucleotide sequence ID" value="NZ_JAGFNP010000004.1"/>
</dbReference>
<feature type="region of interest" description="Disordered" evidence="1">
    <location>
        <begin position="24"/>
        <end position="45"/>
    </location>
</feature>
<feature type="domain" description="Type VII secretion system protein EssD-like" evidence="3">
    <location>
        <begin position="97"/>
        <end position="207"/>
    </location>
</feature>
<organism evidence="4 5">
    <name type="scientific">Glycomyces niveus</name>
    <dbReference type="NCBI Taxonomy" id="2820287"/>
    <lineage>
        <taxon>Bacteria</taxon>
        <taxon>Bacillati</taxon>
        <taxon>Actinomycetota</taxon>
        <taxon>Actinomycetes</taxon>
        <taxon>Glycomycetales</taxon>
        <taxon>Glycomycetaceae</taxon>
        <taxon>Glycomyces</taxon>
    </lineage>
</organism>
<dbReference type="Proteomes" id="UP000681341">
    <property type="component" value="Unassembled WGS sequence"/>
</dbReference>
<evidence type="ECO:0000256" key="2">
    <source>
        <dbReference type="SAM" id="SignalP"/>
    </source>
</evidence>
<feature type="region of interest" description="Disordered" evidence="1">
    <location>
        <begin position="62"/>
        <end position="108"/>
    </location>
</feature>
<proteinExistence type="predicted"/>
<evidence type="ECO:0000313" key="4">
    <source>
        <dbReference type="EMBL" id="MBO3733084.1"/>
    </source>
</evidence>
<feature type="chain" id="PRO_5046659862" evidence="2">
    <location>
        <begin position="27"/>
        <end position="251"/>
    </location>
</feature>
<dbReference type="GO" id="GO:0004519">
    <property type="term" value="F:endonuclease activity"/>
    <property type="evidence" value="ECO:0007669"/>
    <property type="project" value="UniProtKB-KW"/>
</dbReference>
<sequence length="251" mass="27772">MRRFIRQTLGLLVLSAALLVRHSNSGSNPSNPNQGDFQVVDPTATGGQRTVTGILEYSGGQFHAGRVREVRTGSTTPRDRKTNDNDNDWSQQDPKHQPQYGDLDKHGRATGMSITMNWQVREDMRQETDPTRAKDIPPGMVGKMNKGHLLGAQFGGSNFDARNFTPLYRPVNSPTMLGVENQVRDYMKANPNEDVTYSVTPNYPPDNADGTPNYIPESVTITLTDSNGNPIQLEHPKGNKVDVVTIDNKKP</sequence>
<feature type="compositionally biased region" description="Low complexity" evidence="1">
    <location>
        <begin position="24"/>
        <end position="33"/>
    </location>
</feature>
<evidence type="ECO:0000256" key="1">
    <source>
        <dbReference type="SAM" id="MobiDB-lite"/>
    </source>
</evidence>